<proteinExistence type="predicted"/>
<evidence type="ECO:0000313" key="2">
    <source>
        <dbReference type="EMBL" id="EAS01326.2"/>
    </source>
</evidence>
<feature type="region of interest" description="Disordered" evidence="1">
    <location>
        <begin position="297"/>
        <end position="339"/>
    </location>
</feature>
<dbReference type="RefSeq" id="XP_001021571.2">
    <property type="nucleotide sequence ID" value="XM_001021571.2"/>
</dbReference>
<evidence type="ECO:0000256" key="1">
    <source>
        <dbReference type="SAM" id="MobiDB-lite"/>
    </source>
</evidence>
<feature type="compositionally biased region" description="Polar residues" evidence="1">
    <location>
        <begin position="297"/>
        <end position="309"/>
    </location>
</feature>
<dbReference type="KEGG" id="tet:TTHERM_00149360"/>
<dbReference type="AlphaFoldDB" id="I7M2U6"/>
<feature type="compositionally biased region" description="Basic and acidic residues" evidence="1">
    <location>
        <begin position="311"/>
        <end position="327"/>
    </location>
</feature>
<protein>
    <submittedName>
        <fullName evidence="2">Uncharacterized protein</fullName>
    </submittedName>
</protein>
<feature type="region of interest" description="Disordered" evidence="1">
    <location>
        <begin position="254"/>
        <end position="280"/>
    </location>
</feature>
<sequence length="656" mass="76169">MSKIPVQLLDRLELNIKFAIDDIQKEKRQYINKHIQNSLNNYFLENYCVLDLKKKFEIYSGRQIKNLIQEKYSFASQFNSLNLNFATDQHSSLKKYYILLLGFLEEHVANGTLEIYREAMLKILNEETPSYSESEISIDHSQEWISPFIFYNNDSDKINKWVQLQWKKLIALFVLHHSYYPKIEAIYQIWFDIFQNRIVDASTQKKKKPENNRPYKYQGLPYVSNSDFYSSQPLVVPKNDEISQAQQKKLKLFKSQKLRSQDQENGTQQENKEQKESEQMLKQTKYRITLINQKTQQALGELDNSSMGENNDMKRAKKEQSFRKEYETQNISDSQVIEKKPYKKLKQDSDLPLKAADSSNNSLNSMVSIQLIQNNNNPQAMKSACQQKDSKDYRNIQVICQQSIIKEDNDIHLSSQNFKQSKKVQTNTLSKDYFPQQAQSAFSKYNKKVPFSNQQQAKQIIDSNTSEEKIVIKKESNQVKQETNNSLSPKAVISIISPNNLQDSQNTTNQDIPSKQFIKNEDYDSSNCLQEKQNEQSTCDHSQNILQSPISQAPQITFSTIPVNSFQYQVGSIINPQPTAALHYSQQPLQVMFQQFLPHQQINQFIHPNQISSSQQVIPLINVNNIPIVHVPINYISMIQPNCAPTTAAFVNIQKF</sequence>
<gene>
    <name evidence="2" type="ORF">TTHERM_00149360</name>
</gene>
<keyword evidence="3" id="KW-1185">Reference proteome</keyword>
<feature type="compositionally biased region" description="Basic and acidic residues" evidence="1">
    <location>
        <begin position="270"/>
        <end position="279"/>
    </location>
</feature>
<reference evidence="3" key="1">
    <citation type="journal article" date="2006" name="PLoS Biol.">
        <title>Macronuclear genome sequence of the ciliate Tetrahymena thermophila, a model eukaryote.</title>
        <authorList>
            <person name="Eisen J.A."/>
            <person name="Coyne R.S."/>
            <person name="Wu M."/>
            <person name="Wu D."/>
            <person name="Thiagarajan M."/>
            <person name="Wortman J.R."/>
            <person name="Badger J.H."/>
            <person name="Ren Q."/>
            <person name="Amedeo P."/>
            <person name="Jones K.M."/>
            <person name="Tallon L.J."/>
            <person name="Delcher A.L."/>
            <person name="Salzberg S.L."/>
            <person name="Silva J.C."/>
            <person name="Haas B.J."/>
            <person name="Majoros W.H."/>
            <person name="Farzad M."/>
            <person name="Carlton J.M."/>
            <person name="Smith R.K. Jr."/>
            <person name="Garg J."/>
            <person name="Pearlman R.E."/>
            <person name="Karrer K.M."/>
            <person name="Sun L."/>
            <person name="Manning G."/>
            <person name="Elde N.C."/>
            <person name="Turkewitz A.P."/>
            <person name="Asai D.J."/>
            <person name="Wilkes D.E."/>
            <person name="Wang Y."/>
            <person name="Cai H."/>
            <person name="Collins K."/>
            <person name="Stewart B.A."/>
            <person name="Lee S.R."/>
            <person name="Wilamowska K."/>
            <person name="Weinberg Z."/>
            <person name="Ruzzo W.L."/>
            <person name="Wloga D."/>
            <person name="Gaertig J."/>
            <person name="Frankel J."/>
            <person name="Tsao C.-C."/>
            <person name="Gorovsky M.A."/>
            <person name="Keeling P.J."/>
            <person name="Waller R.F."/>
            <person name="Patron N.J."/>
            <person name="Cherry J.M."/>
            <person name="Stover N.A."/>
            <person name="Krieger C.J."/>
            <person name="del Toro C."/>
            <person name="Ryder H.F."/>
            <person name="Williamson S.C."/>
            <person name="Barbeau R.A."/>
            <person name="Hamilton E.P."/>
            <person name="Orias E."/>
        </authorList>
    </citation>
    <scope>NUCLEOTIDE SEQUENCE [LARGE SCALE GENOMIC DNA]</scope>
    <source>
        <strain evidence="3">SB210</strain>
    </source>
</reference>
<accession>I7M2U6</accession>
<name>I7M2U6_TETTS</name>
<dbReference type="GeneID" id="7838202"/>
<dbReference type="Proteomes" id="UP000009168">
    <property type="component" value="Unassembled WGS sequence"/>
</dbReference>
<dbReference type="EMBL" id="GG662603">
    <property type="protein sequence ID" value="EAS01326.2"/>
    <property type="molecule type" value="Genomic_DNA"/>
</dbReference>
<dbReference type="InParanoid" id="I7M2U6"/>
<organism evidence="2 3">
    <name type="scientific">Tetrahymena thermophila (strain SB210)</name>
    <dbReference type="NCBI Taxonomy" id="312017"/>
    <lineage>
        <taxon>Eukaryota</taxon>
        <taxon>Sar</taxon>
        <taxon>Alveolata</taxon>
        <taxon>Ciliophora</taxon>
        <taxon>Intramacronucleata</taxon>
        <taxon>Oligohymenophorea</taxon>
        <taxon>Hymenostomatida</taxon>
        <taxon>Tetrahymenina</taxon>
        <taxon>Tetrahymenidae</taxon>
        <taxon>Tetrahymena</taxon>
    </lineage>
</organism>
<evidence type="ECO:0000313" key="3">
    <source>
        <dbReference type="Proteomes" id="UP000009168"/>
    </source>
</evidence>